<comment type="caution">
    <text evidence="3">The sequence shown here is derived from an EMBL/GenBank/DDBJ whole genome shotgun (WGS) entry which is preliminary data.</text>
</comment>
<feature type="compositionally biased region" description="Low complexity" evidence="1">
    <location>
        <begin position="1266"/>
        <end position="1279"/>
    </location>
</feature>
<dbReference type="InterPro" id="IPR052894">
    <property type="entry name" value="AsmA-related"/>
</dbReference>
<dbReference type="EMBL" id="NPKH01000020">
    <property type="protein sequence ID" value="PAP94682.1"/>
    <property type="molecule type" value="Genomic_DNA"/>
</dbReference>
<dbReference type="InterPro" id="IPR017023">
    <property type="entry name" value="UCP034039"/>
</dbReference>
<accession>A0A271KFZ7</accession>
<feature type="region of interest" description="Disordered" evidence="1">
    <location>
        <begin position="1193"/>
        <end position="1352"/>
    </location>
</feature>
<sequence length="1352" mass="139481">MLARLFVIFGGLFVLVLCAALVVPYFIDWTGYRADFEREASAILGRKVTVQGDATAKLLPFPSVTFSNVTVAGGPGGQPAMTVETFSMDAELAPFLSGEVLIFDMRLVRPKATIDIAADGTVDWAIRPSSPFDPSQISIEKLTVTDGEIALRHAAGGRSHLLSEINSTISAKSLAGPWRMDGSLRLDGLRSMVVASTGKAGSDGQMRLRLKADPDAYPLVIEADGNAGIVNGAAIYSGQFKVARSDKNGADKSSAQLQGTDGEMMKASAGKPEPGFRLNGKFSLDHQKLGVDEFRFETGPLDNPYTADGKAAVELGPNPSFSIEADGAQVQFDEAVGAAAGAGLTLSARVAALEQALLDLPKPTIPGTVEVKLPAVVAGDTTVRDVRLSAEPADAGWSVKSLAATLPGRARLEANGMLSVEDHFGFTGSLLLAVAQPSGFAAWLSRDVDEAIRRLPAAGFKAKVDLTGKRQAFSDLELVLGKAKFSGRIDSSQPDEARPSVLMRLEGGELDVDGLAAFASIFISDKGANRFSDRDLDFQIKAGPVSAGGLTADTVDTALRLRDGLLEIDRLSVGGLAGASISATGRIKDFPVSPTGKLDASVVAVDLKPLVDVAAQHYPNNAVLKGLAGRAAAYPELFQDARVDLVTSAAANGDGTTGLAVSAQGKAGGSAFSASLSGKGVADRLLEAPVSLTFNARNTDATALLALYGLPALPLGMLGEATTDVSAKGTLGGGMATSFNLIGNDFKAGFDGTIAGTPEGPTAKGKVSLEAADIEPWLMTTGVGLPGMGTGMSTWLAADADFGNGLLVLSRLSGAINEAAVSGDVNVDVKDGLPHLAGALALDELDLDPMAVALFGDQAFLGAGGAWPTAPFSQKSSLPFTAELDLTTASLAAGPLATAYDAALSLRLDQEGIRVSDLKAKFAGGALSGLFELKNNDGTGLFSGQMKLAGADLATVLPQAGISGSGDFSAALSTSGKSVDAMVAALSGSGTAALKGLTIAGVNPEAFGAFIAKADAIGRDIDAAKTARFAPQIAADGSFPAGDIDIAFTIAGGTLRAPPVNLENPAAKLSADITADLNASTVAVSGSITYRPGDEALVGSDPTVNFSVDGPFGAAKRQFDSEPLAQFLTQRALEKEQQRVEAMQAALLEKQRLRREVRYYAALQAERERAAEELRKQQEAARLQAEADARAKAEAEAKAQAEAEAKAKADAQARAEAEAKAKAEAQARAEAEARAKADAQAKAEAEVKAKADAEAKAKADAETRARAAQKAADEAAGAEEQQRGKMEEAMRIAAEEKAKLDAERRAAAEQAQKIERAPQPPANDNPPPAESAPKPTLEPSSIDNLLKSLGGG</sequence>
<gene>
    <name evidence="3" type="ORF">CIT31_11005</name>
</gene>
<dbReference type="PIRSF" id="PIRSF034039">
    <property type="entry name" value="UCP034039"/>
    <property type="match status" value="1"/>
</dbReference>
<dbReference type="PANTHER" id="PTHR30441">
    <property type="entry name" value="DUF748 DOMAIN-CONTAINING PROTEIN"/>
    <property type="match status" value="1"/>
</dbReference>
<evidence type="ECO:0000313" key="4">
    <source>
        <dbReference type="Proteomes" id="UP000215931"/>
    </source>
</evidence>
<feature type="region of interest" description="Disordered" evidence="1">
    <location>
        <begin position="247"/>
        <end position="271"/>
    </location>
</feature>
<reference evidence="3 4" key="1">
    <citation type="submission" date="2017-08" db="EMBL/GenBank/DDBJ databases">
        <title>Mesorhizobium wenxinae sp. nov., a novel rhizobial species isolated from root nodules of chickpea (Cicer arietinum L.).</title>
        <authorList>
            <person name="Zhang J."/>
        </authorList>
    </citation>
    <scope>NUCLEOTIDE SEQUENCE [LARGE SCALE GENOMIC DNA]</scope>
    <source>
        <strain evidence="4">WYCCWR 10019</strain>
    </source>
</reference>
<dbReference type="Pfam" id="PF05170">
    <property type="entry name" value="AsmA"/>
    <property type="match status" value="1"/>
</dbReference>
<dbReference type="Proteomes" id="UP000215931">
    <property type="component" value="Unassembled WGS sequence"/>
</dbReference>
<evidence type="ECO:0000313" key="3">
    <source>
        <dbReference type="EMBL" id="PAP94682.1"/>
    </source>
</evidence>
<keyword evidence="4" id="KW-1185">Reference proteome</keyword>
<dbReference type="GO" id="GO:0005886">
    <property type="term" value="C:plasma membrane"/>
    <property type="evidence" value="ECO:0007669"/>
    <property type="project" value="TreeGrafter"/>
</dbReference>
<feature type="compositionally biased region" description="Basic and acidic residues" evidence="1">
    <location>
        <begin position="1280"/>
        <end position="1316"/>
    </location>
</feature>
<feature type="compositionally biased region" description="Pro residues" evidence="1">
    <location>
        <begin position="1318"/>
        <end position="1330"/>
    </location>
</feature>
<dbReference type="RefSeq" id="WP_095518628.1">
    <property type="nucleotide sequence ID" value="NZ_NPKH01000020.1"/>
</dbReference>
<evidence type="ECO:0000256" key="1">
    <source>
        <dbReference type="SAM" id="MobiDB-lite"/>
    </source>
</evidence>
<organism evidence="3 4">
    <name type="scientific">Mesorhizobium wenxiniae</name>
    <dbReference type="NCBI Taxonomy" id="2014805"/>
    <lineage>
        <taxon>Bacteria</taxon>
        <taxon>Pseudomonadati</taxon>
        <taxon>Pseudomonadota</taxon>
        <taxon>Alphaproteobacteria</taxon>
        <taxon>Hyphomicrobiales</taxon>
        <taxon>Phyllobacteriaceae</taxon>
        <taxon>Mesorhizobium</taxon>
    </lineage>
</organism>
<name>A0A271KFZ7_9HYPH</name>
<protein>
    <submittedName>
        <fullName evidence="3">AsmA protein</fullName>
    </submittedName>
</protein>
<dbReference type="PANTHER" id="PTHR30441:SF4">
    <property type="entry name" value="PROTEIN ASMA"/>
    <property type="match status" value="1"/>
</dbReference>
<feature type="compositionally biased region" description="Basic and acidic residues" evidence="1">
    <location>
        <begin position="1193"/>
        <end position="1265"/>
    </location>
</feature>
<dbReference type="GO" id="GO:0090313">
    <property type="term" value="P:regulation of protein targeting to membrane"/>
    <property type="evidence" value="ECO:0007669"/>
    <property type="project" value="TreeGrafter"/>
</dbReference>
<feature type="domain" description="AsmA" evidence="2">
    <location>
        <begin position="3"/>
        <end position="288"/>
    </location>
</feature>
<dbReference type="InterPro" id="IPR007844">
    <property type="entry name" value="AsmA"/>
</dbReference>
<evidence type="ECO:0000259" key="2">
    <source>
        <dbReference type="Pfam" id="PF05170"/>
    </source>
</evidence>
<dbReference type="OrthoDB" id="9816380at2"/>
<proteinExistence type="predicted"/>